<dbReference type="InterPro" id="IPR036291">
    <property type="entry name" value="NAD(P)-bd_dom_sf"/>
</dbReference>
<protein>
    <submittedName>
        <fullName evidence="3">Unannotated protein</fullName>
    </submittedName>
</protein>
<dbReference type="PRINTS" id="PR00080">
    <property type="entry name" value="SDRFAMILY"/>
</dbReference>
<comment type="similarity">
    <text evidence="1">Belongs to the short-chain dehydrogenases/reductases (SDR) family.</text>
</comment>
<feature type="domain" description="Ketoreductase" evidence="2">
    <location>
        <begin position="12"/>
        <end position="202"/>
    </location>
</feature>
<gene>
    <name evidence="3" type="ORF">UFOPK3992_00765</name>
</gene>
<accession>A0A6J7PHU5</accession>
<dbReference type="Pfam" id="PF13561">
    <property type="entry name" value="adh_short_C2"/>
    <property type="match status" value="1"/>
</dbReference>
<dbReference type="PROSITE" id="PS00061">
    <property type="entry name" value="ADH_SHORT"/>
    <property type="match status" value="1"/>
</dbReference>
<dbReference type="AlphaFoldDB" id="A0A6J7PHU5"/>
<proteinExistence type="inferred from homology"/>
<dbReference type="InterPro" id="IPR050259">
    <property type="entry name" value="SDR"/>
</dbReference>
<reference evidence="3" key="1">
    <citation type="submission" date="2020-05" db="EMBL/GenBank/DDBJ databases">
        <authorList>
            <person name="Chiriac C."/>
            <person name="Salcher M."/>
            <person name="Ghai R."/>
            <person name="Kavagutti S V."/>
        </authorList>
    </citation>
    <scope>NUCLEOTIDE SEQUENCE</scope>
</reference>
<evidence type="ECO:0000313" key="3">
    <source>
        <dbReference type="EMBL" id="CAB5002999.1"/>
    </source>
</evidence>
<name>A0A6J7PHU5_9ZZZZ</name>
<dbReference type="InterPro" id="IPR002347">
    <property type="entry name" value="SDR_fam"/>
</dbReference>
<evidence type="ECO:0000259" key="2">
    <source>
        <dbReference type="SMART" id="SM00822"/>
    </source>
</evidence>
<dbReference type="Gene3D" id="3.40.50.720">
    <property type="entry name" value="NAD(P)-binding Rossmann-like Domain"/>
    <property type="match status" value="1"/>
</dbReference>
<dbReference type="PRINTS" id="PR00081">
    <property type="entry name" value="GDHRDH"/>
</dbReference>
<dbReference type="InterPro" id="IPR057326">
    <property type="entry name" value="KR_dom"/>
</dbReference>
<dbReference type="SMART" id="SM00822">
    <property type="entry name" value="PKS_KR"/>
    <property type="match status" value="1"/>
</dbReference>
<dbReference type="EMBL" id="CAFBOZ010000092">
    <property type="protein sequence ID" value="CAB5002999.1"/>
    <property type="molecule type" value="Genomic_DNA"/>
</dbReference>
<organism evidence="3">
    <name type="scientific">freshwater metagenome</name>
    <dbReference type="NCBI Taxonomy" id="449393"/>
    <lineage>
        <taxon>unclassified sequences</taxon>
        <taxon>metagenomes</taxon>
        <taxon>ecological metagenomes</taxon>
    </lineage>
</organism>
<sequence>MTAPFSLAGRGALVTGAGSADGIGFASARLLARMGARVVLSSTTERIHERVAELAAEGLDARGFAADLTGRTAATVLVNDAAAHLGGLDIVVNNAGMTHVGLSLASGTLVDQPADDWERQLQITLLTAVNVTRAAIPLLRDSGGGGRIVMVSSVTGPLVSVSGISAYSAAKGAMDGLMRAVAIEEGPHGITCNSVAPGWIRTASSEADELIAGGHTPIGRPGTPDEVAAVVAFLASNEASYVTGQPFVVDGGNVIQEIKGVRADEV</sequence>
<dbReference type="PANTHER" id="PTHR42879">
    <property type="entry name" value="3-OXOACYL-(ACYL-CARRIER-PROTEIN) REDUCTASE"/>
    <property type="match status" value="1"/>
</dbReference>
<evidence type="ECO:0000256" key="1">
    <source>
        <dbReference type="ARBA" id="ARBA00006484"/>
    </source>
</evidence>
<dbReference type="GO" id="GO:0032787">
    <property type="term" value="P:monocarboxylic acid metabolic process"/>
    <property type="evidence" value="ECO:0007669"/>
    <property type="project" value="UniProtKB-ARBA"/>
</dbReference>
<dbReference type="InterPro" id="IPR020904">
    <property type="entry name" value="Sc_DH/Rdtase_CS"/>
</dbReference>
<dbReference type="FunFam" id="3.40.50.720:FF:000084">
    <property type="entry name" value="Short-chain dehydrogenase reductase"/>
    <property type="match status" value="1"/>
</dbReference>
<dbReference type="SUPFAM" id="SSF51735">
    <property type="entry name" value="NAD(P)-binding Rossmann-fold domains"/>
    <property type="match status" value="1"/>
</dbReference>
<dbReference type="CDD" id="cd05233">
    <property type="entry name" value="SDR_c"/>
    <property type="match status" value="1"/>
</dbReference>